<comment type="similarity">
    <text evidence="1">Belongs to the UPF0065 (bug) family.</text>
</comment>
<dbReference type="PANTHER" id="PTHR42928:SF5">
    <property type="entry name" value="BLR1237 PROTEIN"/>
    <property type="match status" value="1"/>
</dbReference>
<evidence type="ECO:0000256" key="2">
    <source>
        <dbReference type="SAM" id="SignalP"/>
    </source>
</evidence>
<dbReference type="AlphaFoldDB" id="A0A096HB82"/>
<dbReference type="InterPro" id="IPR042100">
    <property type="entry name" value="Bug_dom1"/>
</dbReference>
<dbReference type="CDD" id="cd07012">
    <property type="entry name" value="PBP2_Bug_TTT"/>
    <property type="match status" value="1"/>
</dbReference>
<protein>
    <submittedName>
        <fullName evidence="3">ABC transporter substrate-binding protein</fullName>
    </submittedName>
</protein>
<dbReference type="SUPFAM" id="SSF53850">
    <property type="entry name" value="Periplasmic binding protein-like II"/>
    <property type="match status" value="1"/>
</dbReference>
<dbReference type="Gene3D" id="3.40.190.150">
    <property type="entry name" value="Bordetella uptake gene, domain 1"/>
    <property type="match status" value="1"/>
</dbReference>
<gene>
    <name evidence="3" type="ORF">P353_22945</name>
</gene>
<comment type="caution">
    <text evidence="3">The sequence shown here is derived from an EMBL/GenBank/DDBJ whole genome shotgun (WGS) entry which is preliminary data.</text>
</comment>
<dbReference type="InterPro" id="IPR005064">
    <property type="entry name" value="BUG"/>
</dbReference>
<feature type="signal peptide" evidence="2">
    <location>
        <begin position="1"/>
        <end position="22"/>
    </location>
</feature>
<organism evidence="3 4">
    <name type="scientific">Comamonas testosteroni</name>
    <name type="common">Pseudomonas testosteroni</name>
    <dbReference type="NCBI Taxonomy" id="285"/>
    <lineage>
        <taxon>Bacteria</taxon>
        <taxon>Pseudomonadati</taxon>
        <taxon>Pseudomonadota</taxon>
        <taxon>Betaproteobacteria</taxon>
        <taxon>Burkholderiales</taxon>
        <taxon>Comamonadaceae</taxon>
        <taxon>Comamonas</taxon>
    </lineage>
</organism>
<keyword evidence="2" id="KW-0732">Signal</keyword>
<evidence type="ECO:0000313" key="4">
    <source>
        <dbReference type="Proteomes" id="UP000029553"/>
    </source>
</evidence>
<dbReference type="PANTHER" id="PTHR42928">
    <property type="entry name" value="TRICARBOXYLATE-BINDING PROTEIN"/>
    <property type="match status" value="1"/>
</dbReference>
<dbReference type="Gene3D" id="3.40.190.10">
    <property type="entry name" value="Periplasmic binding protein-like II"/>
    <property type="match status" value="1"/>
</dbReference>
<dbReference type="Pfam" id="PF03401">
    <property type="entry name" value="TctC"/>
    <property type="match status" value="1"/>
</dbReference>
<accession>A0A096HB82</accession>
<dbReference type="EMBL" id="AWOR01000075">
    <property type="protein sequence ID" value="KGH26097.1"/>
    <property type="molecule type" value="Genomic_DNA"/>
</dbReference>
<dbReference type="PIRSF" id="PIRSF017082">
    <property type="entry name" value="YflP"/>
    <property type="match status" value="1"/>
</dbReference>
<reference evidence="3 4" key="1">
    <citation type="submission" date="2013-09" db="EMBL/GenBank/DDBJ databases">
        <title>High correlation between genotypes and phenotypes of environmental bacteria Comamonas testosteroni strains.</title>
        <authorList>
            <person name="Liu L."/>
            <person name="Zhu W."/>
            <person name="Xia X."/>
            <person name="Xu B."/>
            <person name="Luo M."/>
            <person name="Wang G."/>
        </authorList>
    </citation>
    <scope>NUCLEOTIDE SEQUENCE [LARGE SCALE GENOMIC DNA]</scope>
    <source>
        <strain evidence="3 4">JL40</strain>
    </source>
</reference>
<evidence type="ECO:0000313" key="3">
    <source>
        <dbReference type="EMBL" id="KGH26097.1"/>
    </source>
</evidence>
<evidence type="ECO:0000256" key="1">
    <source>
        <dbReference type="ARBA" id="ARBA00006987"/>
    </source>
</evidence>
<feature type="chain" id="PRO_5001926729" evidence="2">
    <location>
        <begin position="23"/>
        <end position="324"/>
    </location>
</feature>
<sequence length="324" mass="33730">MKALSSILAAALSLSLPSQAPAQSTNGYPAKPVRILVGSPPGGGTDILARLVAEKLGADLRQSFIVENRPGASNTIAADITARAEKDGLTLLLATTTAQAIAPHLLKLKFDPLKDLQPIGMVATVPNVLVVPTNSPYKSPQELAEALRSKPGQLKYASSGVGSTQHVGGAAFALATKSQAIHVPYKGSSQAHMDLLGGQLDFMFDTLTSALGQIRATKLKPLAVSSPQRSSNLPNVPTLDELGIHGANVTTWYALYTTGGTPEPVVTKLNAALNKVLASPDSQARIKALGGTADATSVSDFAKFNKEEFDRYGKLVASTGLKAE</sequence>
<name>A0A096HB82_COMTE</name>
<dbReference type="Proteomes" id="UP000029553">
    <property type="component" value="Unassembled WGS sequence"/>
</dbReference>
<proteinExistence type="inferred from homology"/>